<feature type="region of interest" description="Disordered" evidence="1">
    <location>
        <begin position="114"/>
        <end position="154"/>
    </location>
</feature>
<dbReference type="Proteomes" id="UP000092730">
    <property type="component" value="Chromosome 2"/>
</dbReference>
<dbReference type="EMBL" id="KI894019">
    <property type="protein sequence ID" value="OCF28480.1"/>
    <property type="molecule type" value="Genomic_DNA"/>
</dbReference>
<evidence type="ECO:0000313" key="2">
    <source>
        <dbReference type="EMBL" id="OCF28480.1"/>
    </source>
</evidence>
<keyword evidence="4" id="KW-1185">Reference proteome</keyword>
<dbReference type="VEuPathDB" id="FungiDB:I302_03339"/>
<organism evidence="2">
    <name type="scientific">Kwoniella bestiolae CBS 10118</name>
    <dbReference type="NCBI Taxonomy" id="1296100"/>
    <lineage>
        <taxon>Eukaryota</taxon>
        <taxon>Fungi</taxon>
        <taxon>Dikarya</taxon>
        <taxon>Basidiomycota</taxon>
        <taxon>Agaricomycotina</taxon>
        <taxon>Tremellomycetes</taxon>
        <taxon>Tremellales</taxon>
        <taxon>Cryptococcaceae</taxon>
        <taxon>Kwoniella</taxon>
    </lineage>
</organism>
<evidence type="ECO:0000256" key="1">
    <source>
        <dbReference type="SAM" id="MobiDB-lite"/>
    </source>
</evidence>
<reference evidence="2" key="3">
    <citation type="submission" date="2014-01" db="EMBL/GenBank/DDBJ databases">
        <title>Evolution of pathogenesis and genome organization in the Tremellales.</title>
        <authorList>
            <person name="Cuomo C."/>
            <person name="Litvintseva A."/>
            <person name="Heitman J."/>
            <person name="Chen Y."/>
            <person name="Sun S."/>
            <person name="Springer D."/>
            <person name="Dromer F."/>
            <person name="Young S."/>
            <person name="Zeng Q."/>
            <person name="Chapman S."/>
            <person name="Gujja S."/>
            <person name="Saif S."/>
            <person name="Birren B."/>
        </authorList>
    </citation>
    <scope>NUCLEOTIDE SEQUENCE</scope>
    <source>
        <strain evidence="2">CBS 10118</strain>
    </source>
</reference>
<proteinExistence type="predicted"/>
<evidence type="ECO:0000313" key="3">
    <source>
        <dbReference type="EMBL" id="WVW82620.1"/>
    </source>
</evidence>
<sequence length="533" mass="59085">MPKYLESFGESLYPSSVDEDEQAQNQPQSDPPQQAQPQPEPNPHPTHPLSQALFQAIYNKGHHDGSSSTLLHRISNYITAHPIPSTTMVLLVTSGGYALSASTRTPNATKRFLVDSASNKSPSMRMLSTTPSSMARRPPYSSSPSGPSGTEPSAQEYKEAFAKLREDLHAAQELLTTEDNIGTQLDGKVDVKDGINRSGGTKPVMLSDALLELLGRQGLQPGEKVVFDMNTKGEWSEPEIVDATEESAEGEDSSIPSTYLSNAGKTDSSEGLTQDEVDEINAQTPSSPMADPAVWSKVRFSIVEWGEASHWDDGHYTGPGTLTIKMWNDEGTISNRMTVLTSFEEGIPVSIYRNGLMFEIDETPEDLPSGEPIWKFERLLKDVKKDIEMKGLDEGELYSPTSSSREDLDEPTFFDNIILSNREANSHIFKDPVPPTKPEDLIRAIENDQRVEFWLDEKMGYARAVGESGKVEMWKVRVGVYELYDTPTWSELHGVVYFNGPPLSITIDRESEYSVDLFPGNEGQWVVKGQEEE</sequence>
<feature type="compositionally biased region" description="Polar residues" evidence="1">
    <location>
        <begin position="254"/>
        <end position="272"/>
    </location>
</feature>
<evidence type="ECO:0000313" key="4">
    <source>
        <dbReference type="Proteomes" id="UP000092730"/>
    </source>
</evidence>
<dbReference type="EMBL" id="CP144542">
    <property type="protein sequence ID" value="WVW82620.1"/>
    <property type="molecule type" value="Genomic_DNA"/>
</dbReference>
<reference evidence="3" key="2">
    <citation type="submission" date="2013-07" db="EMBL/GenBank/DDBJ databases">
        <authorList>
            <consortium name="The Broad Institute Genome Sequencing Platform"/>
            <person name="Cuomo C."/>
            <person name="Litvintseva A."/>
            <person name="Chen Y."/>
            <person name="Heitman J."/>
            <person name="Sun S."/>
            <person name="Springer D."/>
            <person name="Dromer F."/>
            <person name="Young S.K."/>
            <person name="Zeng Q."/>
            <person name="Gargeya S."/>
            <person name="Fitzgerald M."/>
            <person name="Abouelleil A."/>
            <person name="Alvarado L."/>
            <person name="Berlin A.M."/>
            <person name="Chapman S.B."/>
            <person name="Dewar J."/>
            <person name="Goldberg J."/>
            <person name="Griggs A."/>
            <person name="Gujja S."/>
            <person name="Hansen M."/>
            <person name="Howarth C."/>
            <person name="Imamovic A."/>
            <person name="Larimer J."/>
            <person name="McCowan C."/>
            <person name="Murphy C."/>
            <person name="Pearson M."/>
            <person name="Priest M."/>
            <person name="Roberts A."/>
            <person name="Saif S."/>
            <person name="Shea T."/>
            <person name="Sykes S."/>
            <person name="Wortman J."/>
            <person name="Nusbaum C."/>
            <person name="Birren B."/>
        </authorList>
    </citation>
    <scope>NUCLEOTIDE SEQUENCE</scope>
    <source>
        <strain evidence="3">CBS 10118</strain>
    </source>
</reference>
<reference evidence="2" key="1">
    <citation type="submission" date="2013-07" db="EMBL/GenBank/DDBJ databases">
        <title>The Genome Sequence of Cryptococcus bestiolae CBS10118.</title>
        <authorList>
            <consortium name="The Broad Institute Genome Sequencing Platform"/>
            <person name="Cuomo C."/>
            <person name="Litvintseva A."/>
            <person name="Chen Y."/>
            <person name="Heitman J."/>
            <person name="Sun S."/>
            <person name="Springer D."/>
            <person name="Dromer F."/>
            <person name="Young S.K."/>
            <person name="Zeng Q."/>
            <person name="Gargeya S."/>
            <person name="Fitzgerald M."/>
            <person name="Abouelleil A."/>
            <person name="Alvarado L."/>
            <person name="Berlin A.M."/>
            <person name="Chapman S.B."/>
            <person name="Dewar J."/>
            <person name="Goldberg J."/>
            <person name="Griggs A."/>
            <person name="Gujja S."/>
            <person name="Hansen M."/>
            <person name="Howarth C."/>
            <person name="Imamovic A."/>
            <person name="Larimer J."/>
            <person name="McCowan C."/>
            <person name="Murphy C."/>
            <person name="Pearson M."/>
            <person name="Priest M."/>
            <person name="Roberts A."/>
            <person name="Saif S."/>
            <person name="Shea T."/>
            <person name="Sykes S."/>
            <person name="Wortman J."/>
            <person name="Nusbaum C."/>
            <person name="Birren B."/>
        </authorList>
    </citation>
    <scope>NUCLEOTIDE SEQUENCE [LARGE SCALE GENOMIC DNA]</scope>
    <source>
        <strain evidence="2">CBS 10118</strain>
    </source>
</reference>
<gene>
    <name evidence="2" type="ORF">I302_03339</name>
    <name evidence="3" type="ORF">I302_104631</name>
</gene>
<feature type="compositionally biased region" description="Low complexity" evidence="1">
    <location>
        <begin position="23"/>
        <end position="37"/>
    </location>
</feature>
<dbReference type="RefSeq" id="XP_019049550.1">
    <property type="nucleotide sequence ID" value="XM_019189988.1"/>
</dbReference>
<reference evidence="3" key="4">
    <citation type="submission" date="2024-02" db="EMBL/GenBank/DDBJ databases">
        <title>Comparative genomics of Cryptococcus and Kwoniella reveals pathogenesis evolution and contrasting modes of karyotype evolution via chromosome fusion or intercentromeric recombination.</title>
        <authorList>
            <person name="Coelho M.A."/>
            <person name="David-Palma M."/>
            <person name="Shea T."/>
            <person name="Bowers K."/>
            <person name="McGinley-Smith S."/>
            <person name="Mohammad A.W."/>
            <person name="Gnirke A."/>
            <person name="Yurkov A.M."/>
            <person name="Nowrousian M."/>
            <person name="Sun S."/>
            <person name="Cuomo C.A."/>
            <person name="Heitman J."/>
        </authorList>
    </citation>
    <scope>NUCLEOTIDE SEQUENCE</scope>
    <source>
        <strain evidence="3">CBS 10118</strain>
    </source>
</reference>
<name>A0A1B9GBT2_9TREE</name>
<dbReference type="KEGG" id="kbi:30207738"/>
<dbReference type="AlphaFoldDB" id="A0A1B9GBT2"/>
<dbReference type="GeneID" id="30207738"/>
<feature type="compositionally biased region" description="Low complexity" evidence="1">
    <location>
        <begin position="131"/>
        <end position="154"/>
    </location>
</feature>
<protein>
    <submittedName>
        <fullName evidence="2">Uncharacterized protein</fullName>
    </submittedName>
</protein>
<feature type="compositionally biased region" description="Acidic residues" evidence="1">
    <location>
        <begin position="242"/>
        <end position="252"/>
    </location>
</feature>
<feature type="region of interest" description="Disordered" evidence="1">
    <location>
        <begin position="242"/>
        <end position="272"/>
    </location>
</feature>
<accession>A0A1B9GBT2</accession>
<feature type="region of interest" description="Disordered" evidence="1">
    <location>
        <begin position="1"/>
        <end position="48"/>
    </location>
</feature>
<dbReference type="OrthoDB" id="2564771at2759"/>
<feature type="compositionally biased region" description="Polar residues" evidence="1">
    <location>
        <begin position="116"/>
        <end position="130"/>
    </location>
</feature>